<evidence type="ECO:0000313" key="1">
    <source>
        <dbReference type="EMBL" id="WHM19887.1"/>
    </source>
</evidence>
<proteinExistence type="predicted"/>
<accession>A0AAQ3EU77</accession>
<dbReference type="EMBL" id="CP125292">
    <property type="protein sequence ID" value="WHM22869.1"/>
    <property type="molecule type" value="Genomic_DNA"/>
</dbReference>
<dbReference type="RefSeq" id="WP_080320319.1">
    <property type="nucleotide sequence ID" value="NZ_CP125292.1"/>
</dbReference>
<evidence type="ECO:0000313" key="3">
    <source>
        <dbReference type="Proteomes" id="UP001229422"/>
    </source>
</evidence>
<dbReference type="InterPro" id="IPR010022">
    <property type="entry name" value="XkdX"/>
</dbReference>
<protein>
    <submittedName>
        <fullName evidence="2">XkdX family protein</fullName>
    </submittedName>
</protein>
<organism evidence="2 3">
    <name type="scientific">Bacillus subtilis</name>
    <dbReference type="NCBI Taxonomy" id="1423"/>
    <lineage>
        <taxon>Bacteria</taxon>
        <taxon>Bacillati</taxon>
        <taxon>Bacillota</taxon>
        <taxon>Bacilli</taxon>
        <taxon>Bacillales</taxon>
        <taxon>Bacillaceae</taxon>
        <taxon>Bacillus</taxon>
    </lineage>
</organism>
<name>A0AAQ3EU77_BACIU</name>
<dbReference type="EMBL" id="CP125292">
    <property type="protein sequence ID" value="WHM19887.1"/>
    <property type="molecule type" value="Genomic_DNA"/>
</dbReference>
<gene>
    <name evidence="2" type="ORF">QL281_07510</name>
    <name evidence="1" type="ORF">QL281_13290</name>
</gene>
<reference evidence="2" key="1">
    <citation type="submission" date="2023-05" db="EMBL/GenBank/DDBJ databases">
        <title>Complete genome sequence of Bacillus subtilis SRCM117797 isolated from Soybean paste.</title>
        <authorList>
            <person name="Abraha H.B."/>
            <person name="Kim K.-P."/>
            <person name="Ryu M.-S."/>
            <person name="Jeong D.-Y."/>
        </authorList>
    </citation>
    <scope>NUCLEOTIDE SEQUENCE</scope>
    <source>
        <strain evidence="2">SRCM117797</strain>
    </source>
</reference>
<evidence type="ECO:0000313" key="2">
    <source>
        <dbReference type="EMBL" id="WHM22869.1"/>
    </source>
</evidence>
<dbReference type="Pfam" id="PF09693">
    <property type="entry name" value="Phage_XkdX"/>
    <property type="match status" value="1"/>
</dbReference>
<dbReference type="Proteomes" id="UP001229422">
    <property type="component" value="Chromosome"/>
</dbReference>
<sequence length="57" mass="6613">MIDWYELIKGYYDDKLWTPEMVKEMIPIGILTPEEYQEITGFIYPATEPAVVVDLGS</sequence>
<dbReference type="AlphaFoldDB" id="A0AAQ3EU77"/>